<accession>A0A5J6L230</accession>
<dbReference type="PANTHER" id="PTHR43727">
    <property type="entry name" value="DIAMINOPIMELATE DECARBOXYLASE"/>
    <property type="match status" value="1"/>
</dbReference>
<dbReference type="GO" id="GO:0030170">
    <property type="term" value="F:pyridoxal phosphate binding"/>
    <property type="evidence" value="ECO:0007669"/>
    <property type="project" value="UniProtKB-UniRule"/>
</dbReference>
<evidence type="ECO:0000256" key="4">
    <source>
        <dbReference type="ARBA" id="ARBA00023154"/>
    </source>
</evidence>
<dbReference type="GO" id="GO:0008836">
    <property type="term" value="F:diaminopimelate decarboxylase activity"/>
    <property type="evidence" value="ECO:0007669"/>
    <property type="project" value="UniProtKB-UniRule"/>
</dbReference>
<keyword evidence="2 6" id="KW-0210">Decarboxylase</keyword>
<dbReference type="CDD" id="cd06828">
    <property type="entry name" value="PLPDE_III_DapDC"/>
    <property type="match status" value="1"/>
</dbReference>
<feature type="compositionally biased region" description="Low complexity" evidence="10">
    <location>
        <begin position="1"/>
        <end position="15"/>
    </location>
</feature>
<dbReference type="InterPro" id="IPR022644">
    <property type="entry name" value="De-COase2_N"/>
</dbReference>
<feature type="region of interest" description="Disordered" evidence="10">
    <location>
        <begin position="1"/>
        <end position="29"/>
    </location>
</feature>
<name>A0A5J6L230_9MICO</name>
<comment type="pathway">
    <text evidence="6 9">Amino-acid biosynthesis; L-lysine biosynthesis via DAP pathway; L-lysine from DL-2,6-diaminopimelate: step 1/1.</text>
</comment>
<comment type="catalytic activity">
    <reaction evidence="6 9">
        <text>meso-2,6-diaminopimelate + H(+) = L-lysine + CO2</text>
        <dbReference type="Rhea" id="RHEA:15101"/>
        <dbReference type="ChEBI" id="CHEBI:15378"/>
        <dbReference type="ChEBI" id="CHEBI:16526"/>
        <dbReference type="ChEBI" id="CHEBI:32551"/>
        <dbReference type="ChEBI" id="CHEBI:57791"/>
        <dbReference type="EC" id="4.1.1.20"/>
    </reaction>
</comment>
<proteinExistence type="inferred from homology"/>
<feature type="domain" description="Orn/DAP/Arg decarboxylase 2 C-terminal" evidence="11">
    <location>
        <begin position="63"/>
        <end position="422"/>
    </location>
</feature>
<feature type="active site" description="Proton donor" evidence="8">
    <location>
        <position position="394"/>
    </location>
</feature>
<keyword evidence="14" id="KW-1185">Reference proteome</keyword>
<dbReference type="SUPFAM" id="SSF51419">
    <property type="entry name" value="PLP-binding barrel"/>
    <property type="match status" value="1"/>
</dbReference>
<keyword evidence="4 6" id="KW-0457">Lysine biosynthesis</keyword>
<keyword evidence="5 6" id="KW-0456">Lyase</keyword>
<sequence>MVLPVSASHSASPVPDGLRTPADANDLSPAIWPDSARRDDDGALHIGGVSARELAADYGTPLYVMDESEVRAHARRALTAFGDAAAAHGGRARVYYAGKALLTTDVVRWVTEEGLRVDVCSAGELEVALAAGAEPALLGFHGNNKSPAALERAVEVGVGTVIVDSDIEIERLSAIAERRDAVQSVLVRVRTGVHAETHAFLATAHEDQKFGFALDDVPAAVARIRELPGLRFVGLHAHIGSQIFDADGFIASAARLVDLHAELLHGGDIPLLNLGGGFGIAYTSADDPRPLEQVAVGIIDAVADECAVRGIPLPELAFEPGRAIVGQAGVTLYEVGTVKPVQVTADLERLYVSVDGGMSDNARTALYGAQYSARLASRVSDAAPALVRVVGHHCESGDVVVDAEYLPGDVTPGDLLAVPATGAYCFSLAGTYNYTPRLPVVAVRDGRARVLVRRETVADLLARDTGAGPNEGNA</sequence>
<dbReference type="AlphaFoldDB" id="A0A5J6L230"/>
<dbReference type="GO" id="GO:0009089">
    <property type="term" value="P:lysine biosynthetic process via diaminopimelate"/>
    <property type="evidence" value="ECO:0007669"/>
    <property type="project" value="UniProtKB-UniRule"/>
</dbReference>
<evidence type="ECO:0000256" key="8">
    <source>
        <dbReference type="PIRSR" id="PIRSR600183-50"/>
    </source>
</evidence>
<dbReference type="HAMAP" id="MF_02120">
    <property type="entry name" value="LysA"/>
    <property type="match status" value="1"/>
</dbReference>
<organism evidence="13 14">
    <name type="scientific">Microbacterium lushaniae</name>
    <dbReference type="NCBI Taxonomy" id="2614639"/>
    <lineage>
        <taxon>Bacteria</taxon>
        <taxon>Bacillati</taxon>
        <taxon>Actinomycetota</taxon>
        <taxon>Actinomycetes</taxon>
        <taxon>Micrococcales</taxon>
        <taxon>Microbacteriaceae</taxon>
        <taxon>Microbacterium</taxon>
    </lineage>
</organism>
<dbReference type="InterPro" id="IPR022643">
    <property type="entry name" value="De-COase2_C"/>
</dbReference>
<evidence type="ECO:0000256" key="6">
    <source>
        <dbReference type="HAMAP-Rule" id="MF_02120"/>
    </source>
</evidence>
<evidence type="ECO:0000313" key="14">
    <source>
        <dbReference type="Proteomes" id="UP000325516"/>
    </source>
</evidence>
<evidence type="ECO:0000256" key="1">
    <source>
        <dbReference type="ARBA" id="ARBA00001933"/>
    </source>
</evidence>
<keyword evidence="6" id="KW-0028">Amino-acid biosynthesis</keyword>
<dbReference type="EMBL" id="CP044232">
    <property type="protein sequence ID" value="QEW02585.1"/>
    <property type="molecule type" value="Genomic_DNA"/>
</dbReference>
<comment type="cofactor">
    <cofactor evidence="1 6 8 9">
        <name>pyridoxal 5'-phosphate</name>
        <dbReference type="ChEBI" id="CHEBI:597326"/>
    </cofactor>
</comment>
<evidence type="ECO:0000259" key="11">
    <source>
        <dbReference type="Pfam" id="PF00278"/>
    </source>
</evidence>
<dbReference type="Pfam" id="PF00278">
    <property type="entry name" value="Orn_DAP_Arg_deC"/>
    <property type="match status" value="1"/>
</dbReference>
<feature type="binding site" evidence="6">
    <location>
        <position position="395"/>
    </location>
    <ligand>
        <name>substrate</name>
    </ligand>
</feature>
<dbReference type="Gene3D" id="3.20.20.10">
    <property type="entry name" value="Alanine racemase"/>
    <property type="match status" value="1"/>
</dbReference>
<reference evidence="14" key="1">
    <citation type="submission" date="2019-09" db="EMBL/GenBank/DDBJ databases">
        <title>Mumia zhuanghuii sp. nov. isolated from the intestinal contents of plateau pika (Ochotona curzoniae) in the Qinghai-Tibet plateau of China.</title>
        <authorList>
            <person name="Tian Z."/>
        </authorList>
    </citation>
    <scope>NUCLEOTIDE SEQUENCE [LARGE SCALE GENOMIC DNA]</scope>
    <source>
        <strain evidence="14">L-031</strain>
    </source>
</reference>
<keyword evidence="3 6" id="KW-0663">Pyridoxal phosphate</keyword>
<dbReference type="InterPro" id="IPR022657">
    <property type="entry name" value="De-COase2_CS"/>
</dbReference>
<feature type="binding site" evidence="6">
    <location>
        <position position="363"/>
    </location>
    <ligand>
        <name>substrate</name>
    </ligand>
</feature>
<evidence type="ECO:0000256" key="10">
    <source>
        <dbReference type="SAM" id="MobiDB-lite"/>
    </source>
</evidence>
<comment type="function">
    <text evidence="6">Specifically catalyzes the decarboxylation of meso-diaminopimelate (meso-DAP) to L-lysine.</text>
</comment>
<dbReference type="Pfam" id="PF02784">
    <property type="entry name" value="Orn_Arg_deC_N"/>
    <property type="match status" value="1"/>
</dbReference>
<dbReference type="PROSITE" id="PS00879">
    <property type="entry name" value="ODR_DC_2_2"/>
    <property type="match status" value="1"/>
</dbReference>
<comment type="similarity">
    <text evidence="6">Belongs to the Orn/Lys/Arg decarboxylase class-II family. LysA subfamily.</text>
</comment>
<dbReference type="InterPro" id="IPR029066">
    <property type="entry name" value="PLP-binding_barrel"/>
</dbReference>
<dbReference type="SUPFAM" id="SSF50621">
    <property type="entry name" value="Alanine racemase C-terminal domain-like"/>
    <property type="match status" value="1"/>
</dbReference>
<dbReference type="PROSITE" id="PS00878">
    <property type="entry name" value="ODR_DC_2_1"/>
    <property type="match status" value="1"/>
</dbReference>
<dbReference type="FunFam" id="3.20.20.10:FF:000003">
    <property type="entry name" value="Diaminopimelate decarboxylase"/>
    <property type="match status" value="1"/>
</dbReference>
<dbReference type="UniPathway" id="UPA00034">
    <property type="reaction ID" value="UER00027"/>
</dbReference>
<feature type="binding site" evidence="6">
    <location>
        <position position="424"/>
    </location>
    <ligand>
        <name>substrate</name>
    </ligand>
</feature>
<feature type="binding site" evidence="6">
    <location>
        <position position="424"/>
    </location>
    <ligand>
        <name>pyridoxal 5'-phosphate</name>
        <dbReference type="ChEBI" id="CHEBI:597326"/>
    </ligand>
</feature>
<evidence type="ECO:0000256" key="7">
    <source>
        <dbReference type="NCBIfam" id="TIGR01048"/>
    </source>
</evidence>
<dbReference type="InterPro" id="IPR002986">
    <property type="entry name" value="DAP_deCOOHase_LysA"/>
</dbReference>
<feature type="binding site" evidence="6">
    <location>
        <position position="322"/>
    </location>
    <ligand>
        <name>substrate</name>
    </ligand>
</feature>
<feature type="binding site" evidence="6">
    <location>
        <begin position="319"/>
        <end position="322"/>
    </location>
    <ligand>
        <name>pyridoxal 5'-phosphate</name>
        <dbReference type="ChEBI" id="CHEBI:597326"/>
    </ligand>
</feature>
<dbReference type="InterPro" id="IPR009006">
    <property type="entry name" value="Ala_racemase/Decarboxylase_C"/>
</dbReference>
<dbReference type="PRINTS" id="PR01179">
    <property type="entry name" value="ODADCRBXLASE"/>
</dbReference>
<evidence type="ECO:0000256" key="2">
    <source>
        <dbReference type="ARBA" id="ARBA00022793"/>
    </source>
</evidence>
<dbReference type="Proteomes" id="UP000325516">
    <property type="component" value="Chromosome"/>
</dbReference>
<evidence type="ECO:0000259" key="12">
    <source>
        <dbReference type="Pfam" id="PF02784"/>
    </source>
</evidence>
<dbReference type="InterPro" id="IPR000183">
    <property type="entry name" value="Orn/DAP/Arg_de-COase"/>
</dbReference>
<protein>
    <recommendedName>
        <fullName evidence="6 7">Diaminopimelate decarboxylase</fullName>
        <shortName evidence="6">DAP decarboxylase</shortName>
        <shortName evidence="6">DAPDC</shortName>
        <ecNumber evidence="6 7">4.1.1.20</ecNumber>
    </recommendedName>
</protein>
<evidence type="ECO:0000256" key="5">
    <source>
        <dbReference type="ARBA" id="ARBA00023239"/>
    </source>
</evidence>
<dbReference type="Gene3D" id="2.40.37.10">
    <property type="entry name" value="Lyase, Ornithine Decarboxylase, Chain A, domain 1"/>
    <property type="match status" value="1"/>
</dbReference>
<gene>
    <name evidence="6 13" type="primary">lysA</name>
    <name evidence="13" type="ORF">F6J85_05355</name>
</gene>
<dbReference type="PANTHER" id="PTHR43727:SF2">
    <property type="entry name" value="GROUP IV DECARBOXYLASE"/>
    <property type="match status" value="1"/>
</dbReference>
<comment type="subunit">
    <text evidence="6">Homodimer.</text>
</comment>
<feature type="modified residue" description="N6-(pyridoxal phosphate)lysine" evidence="6 8">
    <location>
        <position position="99"/>
    </location>
</feature>
<feature type="domain" description="Orn/DAP/Arg decarboxylase 2 N-terminal" evidence="12">
    <location>
        <begin position="70"/>
        <end position="325"/>
    </location>
</feature>
<feature type="binding site" evidence="6">
    <location>
        <position position="367"/>
    </location>
    <ligand>
        <name>substrate</name>
    </ligand>
</feature>
<dbReference type="KEGG" id="mlz:F6J85_05355"/>
<dbReference type="InterPro" id="IPR022653">
    <property type="entry name" value="De-COase2_pyr-phos_BS"/>
</dbReference>
<evidence type="ECO:0000256" key="3">
    <source>
        <dbReference type="ARBA" id="ARBA00022898"/>
    </source>
</evidence>
<dbReference type="PRINTS" id="PR01181">
    <property type="entry name" value="DAPDCRBXLASE"/>
</dbReference>
<feature type="binding site" evidence="6">
    <location>
        <position position="277"/>
    </location>
    <ligand>
        <name>pyridoxal 5'-phosphate</name>
        <dbReference type="ChEBI" id="CHEBI:597326"/>
    </ligand>
</feature>
<dbReference type="NCBIfam" id="TIGR01048">
    <property type="entry name" value="lysA"/>
    <property type="match status" value="1"/>
</dbReference>
<dbReference type="EC" id="4.1.1.20" evidence="6 7"/>
<evidence type="ECO:0000313" key="13">
    <source>
        <dbReference type="EMBL" id="QEW02585.1"/>
    </source>
</evidence>
<evidence type="ECO:0000256" key="9">
    <source>
        <dbReference type="RuleBase" id="RU003738"/>
    </source>
</evidence>